<reference evidence="2 3" key="1">
    <citation type="submission" date="2024-04" db="EMBL/GenBank/DDBJ databases">
        <authorList>
            <person name="Suleimanova A.D."/>
            <person name="Pudova D.S."/>
            <person name="Shagimardanova E.I."/>
            <person name="Sharipova M.R."/>
        </authorList>
    </citation>
    <scope>NUCLEOTIDE SEQUENCE [LARGE SCALE GENOMIC DNA]</scope>
    <source>
        <strain evidence="2 3">3.1</strain>
    </source>
</reference>
<evidence type="ECO:0000313" key="2">
    <source>
        <dbReference type="EMBL" id="MEL7694510.1"/>
    </source>
</evidence>
<dbReference type="Gene3D" id="1.10.150.400">
    <property type="match status" value="1"/>
</dbReference>
<evidence type="ECO:0008006" key="4">
    <source>
        <dbReference type="Google" id="ProtNLM"/>
    </source>
</evidence>
<proteinExistence type="predicted"/>
<evidence type="ECO:0000256" key="1">
    <source>
        <dbReference type="ARBA" id="ARBA00022723"/>
    </source>
</evidence>
<name>A0ABU9MJW3_9GAMM</name>
<dbReference type="InterPro" id="IPR023214">
    <property type="entry name" value="HAD_sf"/>
</dbReference>
<accession>A0ABU9MJW3</accession>
<dbReference type="SUPFAM" id="SSF56784">
    <property type="entry name" value="HAD-like"/>
    <property type="match status" value="1"/>
</dbReference>
<organism evidence="2 3">
    <name type="scientific">Pantoea brenneri</name>
    <dbReference type="NCBI Taxonomy" id="472694"/>
    <lineage>
        <taxon>Bacteria</taxon>
        <taxon>Pseudomonadati</taxon>
        <taxon>Pseudomonadota</taxon>
        <taxon>Gammaproteobacteria</taxon>
        <taxon>Enterobacterales</taxon>
        <taxon>Erwiniaceae</taxon>
        <taxon>Pantoea</taxon>
    </lineage>
</organism>
<protein>
    <recommendedName>
        <fullName evidence="4">HAD family hydrolase</fullName>
    </recommendedName>
</protein>
<sequence length="677" mass="78295">MKFKLKTVDVWDTLLRRKCHPDTIKYATAKYLYFKFIKFHGINNIKIIFDKRVEIEREIGRETALSGYDDEYLFEDVIYKWCQFFLKGFSEENLQEAVSELCKYEFNLEMSLTSPDKSIIELLENNPSEQTLFLSDFYMSGDRLKKLIDKNGLGAYVSDGFSSADIKLNKRSGRLFDYVQDELKINATEWLHIGDNEWSDVTQPGKKGVNCIHFLPPEAHNKRVELELLFHDKSKLFENAINGIENSLTESDSSYQKYNENFNLGIKVSPFILGYSLFILEKALECDCKKIYFFTREGEFFIQAFNLLLSRLKIDLPEVNFPEFNILEVSRLATFAASITEVTTTEMMRIWNLYSSQSMEAFFKTLSIDKAKFETLLGKYNIPSEEVIRYPWQDSRIQSLFSDNDFKEIIISHRDEKRKLLTAYLNSKGLNDLSENICVVDVGWRGTIQDNIALCLPKVKFHGIYLGLAKFLNQQPDNSKKYAYGPDLNISPELPHYLDSVAPIEMISNSPSGSVIGYQNNGDSIKAVRKIDKGENQAWESFTKDFQDGILFSIKKWAEGTSLYIISSDDLRPLSLKIWGDLITGVNDSLNNAFSNLNHNETFGLGGYVSKKYTPSLIDIFKSLFDWKKRHELIDFVIANQWSDGVRRKNDLSFIHRHVLAAIIDLAVFYKRKIKRR</sequence>
<dbReference type="EMBL" id="JBCGBG010000001">
    <property type="protein sequence ID" value="MEL7694510.1"/>
    <property type="molecule type" value="Genomic_DNA"/>
</dbReference>
<comment type="caution">
    <text evidence="2">The sequence shown here is derived from an EMBL/GenBank/DDBJ whole genome shotgun (WGS) entry which is preliminary data.</text>
</comment>
<gene>
    <name evidence="2" type="ORF">AABB92_02370</name>
</gene>
<dbReference type="Proteomes" id="UP001468095">
    <property type="component" value="Unassembled WGS sequence"/>
</dbReference>
<dbReference type="RefSeq" id="WP_342550255.1">
    <property type="nucleotide sequence ID" value="NZ_JBCGBG010000001.1"/>
</dbReference>
<keyword evidence="1" id="KW-0479">Metal-binding</keyword>
<dbReference type="InterPro" id="IPR036412">
    <property type="entry name" value="HAD-like_sf"/>
</dbReference>
<evidence type="ECO:0000313" key="3">
    <source>
        <dbReference type="Proteomes" id="UP001468095"/>
    </source>
</evidence>
<dbReference type="Gene3D" id="3.40.50.1000">
    <property type="entry name" value="HAD superfamily/HAD-like"/>
    <property type="match status" value="1"/>
</dbReference>
<keyword evidence="3" id="KW-1185">Reference proteome</keyword>